<dbReference type="InterPro" id="IPR005828">
    <property type="entry name" value="MFS_sugar_transport-like"/>
</dbReference>
<dbReference type="RefSeq" id="WP_382394155.1">
    <property type="nucleotide sequence ID" value="NZ_JBHTCQ010000002.1"/>
</dbReference>
<proteinExistence type="predicted"/>
<comment type="caution">
    <text evidence="9">The sequence shown here is derived from an EMBL/GenBank/DDBJ whole genome shotgun (WGS) entry which is preliminary data.</text>
</comment>
<evidence type="ECO:0000259" key="8">
    <source>
        <dbReference type="PROSITE" id="PS50850"/>
    </source>
</evidence>
<dbReference type="InterPro" id="IPR036259">
    <property type="entry name" value="MFS_trans_sf"/>
</dbReference>
<dbReference type="SUPFAM" id="SSF103473">
    <property type="entry name" value="MFS general substrate transporter"/>
    <property type="match status" value="1"/>
</dbReference>
<reference evidence="10" key="1">
    <citation type="journal article" date="2019" name="Int. J. Syst. Evol. Microbiol.">
        <title>The Global Catalogue of Microorganisms (GCM) 10K type strain sequencing project: providing services to taxonomists for standard genome sequencing and annotation.</title>
        <authorList>
            <consortium name="The Broad Institute Genomics Platform"/>
            <consortium name="The Broad Institute Genome Sequencing Center for Infectious Disease"/>
            <person name="Wu L."/>
            <person name="Ma J."/>
        </authorList>
    </citation>
    <scope>NUCLEOTIDE SEQUENCE [LARGE SCALE GENOMIC DNA]</scope>
    <source>
        <strain evidence="10">JCM 1490</strain>
    </source>
</reference>
<keyword evidence="2" id="KW-0813">Transport</keyword>
<dbReference type="Pfam" id="PF00083">
    <property type="entry name" value="Sugar_tr"/>
    <property type="match status" value="1"/>
</dbReference>
<dbReference type="CDD" id="cd17369">
    <property type="entry name" value="MFS_ShiA_like"/>
    <property type="match status" value="1"/>
</dbReference>
<feature type="transmembrane region" description="Helical" evidence="7">
    <location>
        <begin position="385"/>
        <end position="403"/>
    </location>
</feature>
<evidence type="ECO:0000256" key="7">
    <source>
        <dbReference type="SAM" id="Phobius"/>
    </source>
</evidence>
<dbReference type="InterPro" id="IPR011701">
    <property type="entry name" value="MFS"/>
</dbReference>
<feature type="transmembrane region" description="Helical" evidence="7">
    <location>
        <begin position="195"/>
        <end position="214"/>
    </location>
</feature>
<evidence type="ECO:0000256" key="4">
    <source>
        <dbReference type="ARBA" id="ARBA00022692"/>
    </source>
</evidence>
<evidence type="ECO:0000256" key="1">
    <source>
        <dbReference type="ARBA" id="ARBA00004651"/>
    </source>
</evidence>
<feature type="domain" description="Major facilitator superfamily (MFS) profile" evidence="8">
    <location>
        <begin position="24"/>
        <end position="436"/>
    </location>
</feature>
<protein>
    <submittedName>
        <fullName evidence="9">MFS transporter</fullName>
    </submittedName>
</protein>
<dbReference type="PANTHER" id="PTHR43045">
    <property type="entry name" value="SHIKIMATE TRANSPORTER"/>
    <property type="match status" value="1"/>
</dbReference>
<keyword evidence="6 7" id="KW-0472">Membrane</keyword>
<evidence type="ECO:0000256" key="6">
    <source>
        <dbReference type="ARBA" id="ARBA00023136"/>
    </source>
</evidence>
<feature type="transmembrane region" description="Helical" evidence="7">
    <location>
        <begin position="161"/>
        <end position="183"/>
    </location>
</feature>
<dbReference type="Proteomes" id="UP001596455">
    <property type="component" value="Unassembled WGS sequence"/>
</dbReference>
<keyword evidence="10" id="KW-1185">Reference proteome</keyword>
<dbReference type="Pfam" id="PF07690">
    <property type="entry name" value="MFS_1"/>
    <property type="match status" value="1"/>
</dbReference>
<evidence type="ECO:0000256" key="3">
    <source>
        <dbReference type="ARBA" id="ARBA00022475"/>
    </source>
</evidence>
<feature type="transmembrane region" description="Helical" evidence="7">
    <location>
        <begin position="123"/>
        <end position="149"/>
    </location>
</feature>
<evidence type="ECO:0000313" key="10">
    <source>
        <dbReference type="Proteomes" id="UP001596455"/>
    </source>
</evidence>
<feature type="transmembrane region" description="Helical" evidence="7">
    <location>
        <begin position="254"/>
        <end position="275"/>
    </location>
</feature>
<evidence type="ECO:0000256" key="5">
    <source>
        <dbReference type="ARBA" id="ARBA00022989"/>
    </source>
</evidence>
<evidence type="ECO:0000313" key="9">
    <source>
        <dbReference type="EMBL" id="MFC7405585.1"/>
    </source>
</evidence>
<evidence type="ECO:0000256" key="2">
    <source>
        <dbReference type="ARBA" id="ARBA00022448"/>
    </source>
</evidence>
<dbReference type="Gene3D" id="1.20.1250.20">
    <property type="entry name" value="MFS general substrate transporter like domains"/>
    <property type="match status" value="2"/>
</dbReference>
<name>A0ABW2QDC5_9MICO</name>
<dbReference type="PROSITE" id="PS50850">
    <property type="entry name" value="MFS"/>
    <property type="match status" value="1"/>
</dbReference>
<keyword evidence="3" id="KW-1003">Cell membrane</keyword>
<keyword evidence="5 7" id="KW-1133">Transmembrane helix</keyword>
<feature type="transmembrane region" description="Helical" evidence="7">
    <location>
        <begin position="64"/>
        <end position="84"/>
    </location>
</feature>
<sequence>MALPHEDTKHPDATDGWPRGARKAVIAAVTGTVIEWYDYALYGAAAGVVIGPLFFSGDQSAGDLAAFATFAVGFGARPLGGVLIGHFGDRFGRRPAMLLTVLLMGVATVAVGLLPTYSQVGLLAPVLLVLFRLIQGFGAGAELAGAVTLVAEYAPRRRRGLITSLPLSCPPAGIALATFAFLGVSALGDDVLLGWAWRLPFLVSAVLFLVALYIRRSLEETPEYRAAMAEQPVERKLPAAEIFRHNKRALATGFLSITGHNALNYIMAVFAVGYLSSDAVGLGATQALLAVTISSLAAVVLSPVGGLLADRVGSRTMMIAGSIVGLALAFPLFNALSSGNFWQATAALLCGYAFAMSATGGSQGAFLTGLFPLDRRYSGVALTREINGAIVAGLTPLITAALIEAAGGGTLYAALYLVLCCGLSLVAVAVAPRPTQD</sequence>
<dbReference type="PROSITE" id="PS00217">
    <property type="entry name" value="SUGAR_TRANSPORT_2"/>
    <property type="match status" value="1"/>
</dbReference>
<keyword evidence="4 7" id="KW-0812">Transmembrane</keyword>
<dbReference type="InterPro" id="IPR020846">
    <property type="entry name" value="MFS_dom"/>
</dbReference>
<dbReference type="EMBL" id="JBHTCQ010000002">
    <property type="protein sequence ID" value="MFC7405585.1"/>
    <property type="molecule type" value="Genomic_DNA"/>
</dbReference>
<feature type="transmembrane region" description="Helical" evidence="7">
    <location>
        <begin position="287"/>
        <end position="309"/>
    </location>
</feature>
<comment type="subcellular location">
    <subcellularLocation>
        <location evidence="1">Cell membrane</location>
        <topology evidence="1">Multi-pass membrane protein</topology>
    </subcellularLocation>
</comment>
<feature type="transmembrane region" description="Helical" evidence="7">
    <location>
        <begin position="316"/>
        <end position="334"/>
    </location>
</feature>
<gene>
    <name evidence="9" type="ORF">ACFQQL_10745</name>
</gene>
<feature type="transmembrane region" description="Helical" evidence="7">
    <location>
        <begin position="96"/>
        <end position="117"/>
    </location>
</feature>
<organism evidence="9 10">
    <name type="scientific">Georgenia alba</name>
    <dbReference type="NCBI Taxonomy" id="2233858"/>
    <lineage>
        <taxon>Bacteria</taxon>
        <taxon>Bacillati</taxon>
        <taxon>Actinomycetota</taxon>
        <taxon>Actinomycetes</taxon>
        <taxon>Micrococcales</taxon>
        <taxon>Bogoriellaceae</taxon>
        <taxon>Georgenia</taxon>
    </lineage>
</organism>
<dbReference type="PANTHER" id="PTHR43045:SF1">
    <property type="entry name" value="SHIKIMATE TRANSPORTER"/>
    <property type="match status" value="1"/>
</dbReference>
<dbReference type="InterPro" id="IPR005829">
    <property type="entry name" value="Sugar_transporter_CS"/>
</dbReference>
<feature type="transmembrane region" description="Helical" evidence="7">
    <location>
        <begin position="409"/>
        <end position="431"/>
    </location>
</feature>
<accession>A0ABW2QDC5</accession>
<feature type="transmembrane region" description="Helical" evidence="7">
    <location>
        <begin position="346"/>
        <end position="373"/>
    </location>
</feature>